<evidence type="ECO:0000256" key="2">
    <source>
        <dbReference type="ARBA" id="ARBA00023125"/>
    </source>
</evidence>
<gene>
    <name evidence="5" type="ORF">J2S73_001365</name>
</gene>
<evidence type="ECO:0000259" key="4">
    <source>
        <dbReference type="PROSITE" id="PS01124"/>
    </source>
</evidence>
<evidence type="ECO:0000256" key="1">
    <source>
        <dbReference type="ARBA" id="ARBA00023015"/>
    </source>
</evidence>
<dbReference type="RefSeq" id="WP_306884710.1">
    <property type="nucleotide sequence ID" value="NZ_JAUSUL010000001.1"/>
</dbReference>
<proteinExistence type="predicted"/>
<evidence type="ECO:0000313" key="5">
    <source>
        <dbReference type="EMBL" id="MDQ0314928.1"/>
    </source>
</evidence>
<accession>A0AAE3VN16</accession>
<dbReference type="PANTHER" id="PTHR46796">
    <property type="entry name" value="HTH-TYPE TRANSCRIPTIONAL ACTIVATOR RHAS-RELATED"/>
    <property type="match status" value="1"/>
</dbReference>
<reference evidence="5" key="1">
    <citation type="submission" date="2023-07" db="EMBL/GenBank/DDBJ databases">
        <title>Genomic Encyclopedia of Type Strains, Phase IV (KMG-IV): sequencing the most valuable type-strain genomes for metagenomic binning, comparative biology and taxonomic classification.</title>
        <authorList>
            <person name="Goeker M."/>
        </authorList>
    </citation>
    <scope>NUCLEOTIDE SEQUENCE</scope>
    <source>
        <strain evidence="5">DSM 21202</strain>
    </source>
</reference>
<keyword evidence="3" id="KW-0804">Transcription</keyword>
<keyword evidence="6" id="KW-1185">Reference proteome</keyword>
<evidence type="ECO:0000313" key="6">
    <source>
        <dbReference type="Proteomes" id="UP001229244"/>
    </source>
</evidence>
<dbReference type="GO" id="GO:0043565">
    <property type="term" value="F:sequence-specific DNA binding"/>
    <property type="evidence" value="ECO:0007669"/>
    <property type="project" value="InterPro"/>
</dbReference>
<evidence type="ECO:0000256" key="3">
    <source>
        <dbReference type="ARBA" id="ARBA00023163"/>
    </source>
</evidence>
<dbReference type="PROSITE" id="PS00041">
    <property type="entry name" value="HTH_ARAC_FAMILY_1"/>
    <property type="match status" value="1"/>
</dbReference>
<dbReference type="SMART" id="SM00342">
    <property type="entry name" value="HTH_ARAC"/>
    <property type="match status" value="1"/>
</dbReference>
<keyword evidence="2" id="KW-0238">DNA-binding</keyword>
<dbReference type="AlphaFoldDB" id="A0AAE3VN16"/>
<dbReference type="PROSITE" id="PS01124">
    <property type="entry name" value="HTH_ARAC_FAMILY_2"/>
    <property type="match status" value="1"/>
</dbReference>
<dbReference type="SUPFAM" id="SSF46689">
    <property type="entry name" value="Homeodomain-like"/>
    <property type="match status" value="2"/>
</dbReference>
<sequence length="302" mass="33461">MTVHTSSSVAQLHSKCRHESYLHAIKSPGGVLDMLEVAQPAGDMTRPSLPDIVLYEDRLGNGRVRSDLGGGRFDVISEKGLLNLAAPNFATTAIMEASHKVRSLVFPLAKWQDLVNEAADGRFSFDTSLNYGRVFDSPPIRSALRSLWALCEDEGAPSRLWVRAAGCEILAELCRLGGAPFTPVKGGLAPWVERRALDLMRARLSEDISLDELAAEARLSPYHFARMFKKSFGVPPRVYLTRLRVEKACDLLEHSDLSITKIALDVGYSSNQVLARVFAKHMRVTPSDYRRAVRDPKRSFAP</sequence>
<dbReference type="InterPro" id="IPR050204">
    <property type="entry name" value="AraC_XylS_family_regulators"/>
</dbReference>
<keyword evidence="1" id="KW-0805">Transcription regulation</keyword>
<dbReference type="InterPro" id="IPR018062">
    <property type="entry name" value="HTH_AraC-typ_CS"/>
</dbReference>
<dbReference type="Gene3D" id="1.10.10.60">
    <property type="entry name" value="Homeodomain-like"/>
    <property type="match status" value="2"/>
</dbReference>
<dbReference type="Proteomes" id="UP001229244">
    <property type="component" value="Unassembled WGS sequence"/>
</dbReference>
<dbReference type="EMBL" id="JAUSUL010000001">
    <property type="protein sequence ID" value="MDQ0314928.1"/>
    <property type="molecule type" value="Genomic_DNA"/>
</dbReference>
<feature type="domain" description="HTH araC/xylS-type" evidence="4">
    <location>
        <begin position="194"/>
        <end position="292"/>
    </location>
</feature>
<name>A0AAE3VN16_9HYPH</name>
<protein>
    <submittedName>
        <fullName evidence="5">AraC family transcriptional regulator</fullName>
    </submittedName>
</protein>
<dbReference type="GO" id="GO:0003700">
    <property type="term" value="F:DNA-binding transcription factor activity"/>
    <property type="evidence" value="ECO:0007669"/>
    <property type="project" value="InterPro"/>
</dbReference>
<dbReference type="Pfam" id="PF12833">
    <property type="entry name" value="HTH_18"/>
    <property type="match status" value="1"/>
</dbReference>
<dbReference type="InterPro" id="IPR018060">
    <property type="entry name" value="HTH_AraC"/>
</dbReference>
<dbReference type="PANTHER" id="PTHR46796:SF14">
    <property type="entry name" value="TRANSCRIPTIONAL REGULATORY PROTEIN"/>
    <property type="match status" value="1"/>
</dbReference>
<comment type="caution">
    <text evidence="5">The sequence shown here is derived from an EMBL/GenBank/DDBJ whole genome shotgun (WGS) entry which is preliminary data.</text>
</comment>
<dbReference type="InterPro" id="IPR009057">
    <property type="entry name" value="Homeodomain-like_sf"/>
</dbReference>
<organism evidence="5 6">
    <name type="scientific">Amorphus orientalis</name>
    <dbReference type="NCBI Taxonomy" id="649198"/>
    <lineage>
        <taxon>Bacteria</taxon>
        <taxon>Pseudomonadati</taxon>
        <taxon>Pseudomonadota</taxon>
        <taxon>Alphaproteobacteria</taxon>
        <taxon>Hyphomicrobiales</taxon>
        <taxon>Amorphaceae</taxon>
        <taxon>Amorphus</taxon>
    </lineage>
</organism>